<keyword evidence="2" id="KW-1185">Reference proteome</keyword>
<dbReference type="RefSeq" id="WP_257822746.1">
    <property type="nucleotide sequence ID" value="NZ_JABXYM010000001.1"/>
</dbReference>
<accession>A0A9Q4G137</accession>
<comment type="caution">
    <text evidence="1">The sequence shown here is derived from an EMBL/GenBank/DDBJ whole genome shotgun (WGS) entry which is preliminary data.</text>
</comment>
<reference evidence="1" key="1">
    <citation type="submission" date="2020-06" db="EMBL/GenBank/DDBJ databases">
        <title>Insight into the genomes of haloalkaliphilic bacilli from Kenyan soda lakes.</title>
        <authorList>
            <person name="Mwirichia R."/>
            <person name="Villamizar G.C."/>
            <person name="Poehlein A."/>
            <person name="Mugweru J."/>
            <person name="Kipnyargis A."/>
            <person name="Kiplimo D."/>
            <person name="Orwa P."/>
            <person name="Daniel R."/>
        </authorList>
    </citation>
    <scope>NUCLEOTIDE SEQUENCE</scope>
    <source>
        <strain evidence="1">B1096_S55</strain>
    </source>
</reference>
<proteinExistence type="predicted"/>
<organism evidence="1 2">
    <name type="scientific">Salipaludibacillus agaradhaerens</name>
    <name type="common">Bacillus agaradhaerens</name>
    <dbReference type="NCBI Taxonomy" id="76935"/>
    <lineage>
        <taxon>Bacteria</taxon>
        <taxon>Bacillati</taxon>
        <taxon>Bacillota</taxon>
        <taxon>Bacilli</taxon>
        <taxon>Bacillales</taxon>
        <taxon>Bacillaceae</taxon>
    </lineage>
</organism>
<evidence type="ECO:0000313" key="1">
    <source>
        <dbReference type="EMBL" id="MCR6098449.1"/>
    </source>
</evidence>
<evidence type="ECO:0000313" key="2">
    <source>
        <dbReference type="Proteomes" id="UP001057753"/>
    </source>
</evidence>
<dbReference type="AlphaFoldDB" id="A0A9Q4G137"/>
<dbReference type="Proteomes" id="UP001057753">
    <property type="component" value="Unassembled WGS sequence"/>
</dbReference>
<name>A0A9Q4G137_SALAG</name>
<dbReference type="EMBL" id="JABXYM010000001">
    <property type="protein sequence ID" value="MCR6098449.1"/>
    <property type="molecule type" value="Genomic_DNA"/>
</dbReference>
<protein>
    <submittedName>
        <fullName evidence="1">Uncharacterized protein</fullName>
    </submittedName>
</protein>
<sequence length="122" mass="14027">MAYVVGAFLIGLCLYLVIQPFFASQKGWQAGSLKDDLDTITLEQIYATLNELDMEYNMGKVPENEYDKLKSQYEKMAVTLLKEEAYAEVEHKGKKGHHQTEATYDLEITKELEELQTQRKGE</sequence>
<gene>
    <name evidence="1" type="ORF">HXA33_18210</name>
</gene>